<sequence length="78" mass="9013">MLFSSKEEVSELTTEQAQERLKQILHAWDIETPIGLIPKETWDLADDICDNILWLEDRIHAIEVSNNIKEAMKKHAGI</sequence>
<gene>
    <name evidence="2" type="ORF">UFOVP186_22</name>
    <name evidence="1" type="ORF">UFOVP94_21</name>
</gene>
<organism evidence="1">
    <name type="scientific">uncultured Caudovirales phage</name>
    <dbReference type="NCBI Taxonomy" id="2100421"/>
    <lineage>
        <taxon>Viruses</taxon>
        <taxon>Duplodnaviria</taxon>
        <taxon>Heunggongvirae</taxon>
        <taxon>Uroviricota</taxon>
        <taxon>Caudoviricetes</taxon>
        <taxon>Peduoviridae</taxon>
        <taxon>Maltschvirus</taxon>
        <taxon>Maltschvirus maltsch</taxon>
    </lineage>
</organism>
<name>A0A6J5KZV0_9CAUD</name>
<evidence type="ECO:0000313" key="1">
    <source>
        <dbReference type="EMBL" id="CAB4127621.1"/>
    </source>
</evidence>
<accession>A0A6J5KZV0</accession>
<dbReference type="EMBL" id="LR796212">
    <property type="protein sequence ID" value="CAB4127621.1"/>
    <property type="molecule type" value="Genomic_DNA"/>
</dbReference>
<protein>
    <submittedName>
        <fullName evidence="1">Uncharacterized protein</fullName>
    </submittedName>
</protein>
<evidence type="ECO:0000313" key="2">
    <source>
        <dbReference type="EMBL" id="CAB5212496.1"/>
    </source>
</evidence>
<reference evidence="1" key="1">
    <citation type="submission" date="2020-04" db="EMBL/GenBank/DDBJ databases">
        <authorList>
            <person name="Chiriac C."/>
            <person name="Salcher M."/>
            <person name="Ghai R."/>
            <person name="Kavagutti S V."/>
        </authorList>
    </citation>
    <scope>NUCLEOTIDE SEQUENCE</scope>
</reference>
<dbReference type="EMBL" id="LR798239">
    <property type="protein sequence ID" value="CAB5212496.1"/>
    <property type="molecule type" value="Genomic_DNA"/>
</dbReference>
<proteinExistence type="predicted"/>